<comment type="similarity">
    <text evidence="1">Belongs to the peptidase M24B family.</text>
</comment>
<name>A0A0C5VDW5_9GAMM</name>
<keyword evidence="2" id="KW-0479">Metal-binding</keyword>
<dbReference type="Gene3D" id="3.40.350.10">
    <property type="entry name" value="Creatinase/prolidase N-terminal domain"/>
    <property type="match status" value="2"/>
</dbReference>
<keyword evidence="3 7" id="KW-0378">Hydrolase</keyword>
<dbReference type="SUPFAM" id="SSF53092">
    <property type="entry name" value="Creatinase/prolidase N-terminal domain"/>
    <property type="match status" value="1"/>
</dbReference>
<dbReference type="GO" id="GO:0070006">
    <property type="term" value="F:metalloaminopeptidase activity"/>
    <property type="evidence" value="ECO:0007669"/>
    <property type="project" value="InterPro"/>
</dbReference>
<dbReference type="Pfam" id="PF00557">
    <property type="entry name" value="Peptidase_M24"/>
    <property type="match status" value="1"/>
</dbReference>
<organism evidence="7 8">
    <name type="scientific">Gynuella sunshinyii YC6258</name>
    <dbReference type="NCBI Taxonomy" id="1445510"/>
    <lineage>
        <taxon>Bacteria</taxon>
        <taxon>Pseudomonadati</taxon>
        <taxon>Pseudomonadota</taxon>
        <taxon>Gammaproteobacteria</taxon>
        <taxon>Oceanospirillales</taxon>
        <taxon>Saccharospirillaceae</taxon>
        <taxon>Gynuella</taxon>
    </lineage>
</organism>
<proteinExistence type="inferred from homology"/>
<accession>A0A0C5VDW5</accession>
<dbReference type="AlphaFoldDB" id="A0A0C5VDW5"/>
<evidence type="ECO:0000259" key="6">
    <source>
        <dbReference type="Pfam" id="PF16188"/>
    </source>
</evidence>
<dbReference type="PANTHER" id="PTHR43763:SF6">
    <property type="entry name" value="XAA-PRO AMINOPEPTIDASE 1"/>
    <property type="match status" value="1"/>
</dbReference>
<reference evidence="7 8" key="1">
    <citation type="submission" date="2014-01" db="EMBL/GenBank/DDBJ databases">
        <title>Full genme sequencing of cellulolytic bacterium Gynuella sunshinyii YC6258T gen. nov., sp. nov.</title>
        <authorList>
            <person name="Khan H."/>
            <person name="Chung E.J."/>
            <person name="Chung Y.R."/>
        </authorList>
    </citation>
    <scope>NUCLEOTIDE SEQUENCE [LARGE SCALE GENOMIC DNA]</scope>
    <source>
        <strain evidence="7 8">YC6258</strain>
    </source>
</reference>
<dbReference type="InterPro" id="IPR029149">
    <property type="entry name" value="Creatin/AminoP/Spt16_N"/>
</dbReference>
<dbReference type="InterPro" id="IPR033740">
    <property type="entry name" value="Pept_M24B"/>
</dbReference>
<dbReference type="Gene3D" id="3.90.230.10">
    <property type="entry name" value="Creatinase/methionine aminopeptidase superfamily"/>
    <property type="match status" value="1"/>
</dbReference>
<dbReference type="STRING" id="1445510.YC6258_00351"/>
<feature type="domain" description="Creatinase N-terminal" evidence="5">
    <location>
        <begin position="8"/>
        <end position="139"/>
    </location>
</feature>
<feature type="domain" description="Peptidase M24" evidence="4">
    <location>
        <begin position="310"/>
        <end position="523"/>
    </location>
</feature>
<evidence type="ECO:0000259" key="4">
    <source>
        <dbReference type="Pfam" id="PF00557"/>
    </source>
</evidence>
<dbReference type="FunFam" id="3.90.230.10:FF:000009">
    <property type="entry name" value="xaa-Pro aminopeptidase 2"/>
    <property type="match status" value="1"/>
</dbReference>
<protein>
    <submittedName>
        <fullName evidence="7">Xaa-Pro aminopeptidase</fullName>
        <ecNumber evidence="7">3.4.11.9</ecNumber>
    </submittedName>
</protein>
<dbReference type="PANTHER" id="PTHR43763">
    <property type="entry name" value="XAA-PRO AMINOPEPTIDASE 1"/>
    <property type="match status" value="1"/>
</dbReference>
<evidence type="ECO:0000256" key="3">
    <source>
        <dbReference type="ARBA" id="ARBA00022801"/>
    </source>
</evidence>
<dbReference type="HOGENOM" id="CLU_011781_2_1_6"/>
<keyword evidence="7" id="KW-0031">Aminopeptidase</keyword>
<dbReference type="InterPro" id="IPR000587">
    <property type="entry name" value="Creatinase_N"/>
</dbReference>
<dbReference type="InterPro" id="IPR032416">
    <property type="entry name" value="Peptidase_M24_C"/>
</dbReference>
<gene>
    <name evidence="7" type="ORF">YC6258_00351</name>
</gene>
<sequence length="594" mass="66644">MSDIASKLTQVREQMEKLGLDALIVPRADEYLGEYIPAYNERLRWISDFTGSAGMVIVLKDRAAIFVDGRYTVQVRQQVNENLFDIFHLIKDPQPEWLSQQLKAGAKVGFDSRTVTPAWYEQCSETLADANIQLLDTEVNLIDLCWHDRPKPIVNKALLLDKAFTGMASTDKRDKIAQLIRDKQADAALIFAADSCNWLLNIRGRDIPSLPIILGIAVLHSNGNMVFHCNINKLPAGIEQHVGIGVTFKEESELSDTLNLLAGKQVIVDTDTANAWCMLKLRQVGARIIESADPVIEPKACKNRVEIQGFKQAHIRDAAAEVEFLCWLDKIVAEGQRPDEASLSNYLFNCRARQKFFVEVSFDTISAAGSNAAMCHYNHVDGTPAKLPDNGIYLVDSGGQYFDGTTDITRTVAIGEVTETMKRNFTLVLKGHIALDQARFPEGTTGSQLDVLARQYLWQQGLDFDHGTGHGVGHFMSVHEGPQRISPKGNNATLKEGMVISNEPGYYEDGNYGIRCENLMFVTRDEAISSDRKPFYRFEALTLVPFDLRLVKRSLLTDVEALWLNNYHQRVYDTISPLLTDEQRTWLKNACRSI</sequence>
<dbReference type="PATRIC" id="fig|1445510.3.peg.341"/>
<dbReference type="Pfam" id="PF01321">
    <property type="entry name" value="Creatinase_N"/>
    <property type="match status" value="1"/>
</dbReference>
<dbReference type="CDD" id="cd01085">
    <property type="entry name" value="APP"/>
    <property type="match status" value="1"/>
</dbReference>
<dbReference type="InterPro" id="IPR000994">
    <property type="entry name" value="Pept_M24"/>
</dbReference>
<dbReference type="KEGG" id="gsn:YC6258_00351"/>
<dbReference type="SUPFAM" id="SSF55920">
    <property type="entry name" value="Creatinase/aminopeptidase"/>
    <property type="match status" value="1"/>
</dbReference>
<evidence type="ECO:0000256" key="1">
    <source>
        <dbReference type="ARBA" id="ARBA00008766"/>
    </source>
</evidence>
<dbReference type="EC" id="3.4.11.9" evidence="7"/>
<dbReference type="EMBL" id="CP007142">
    <property type="protein sequence ID" value="AJQ92401.1"/>
    <property type="molecule type" value="Genomic_DNA"/>
</dbReference>
<dbReference type="Pfam" id="PF16188">
    <property type="entry name" value="Peptidase_M24_C"/>
    <property type="match status" value="1"/>
</dbReference>
<dbReference type="Proteomes" id="UP000032266">
    <property type="component" value="Chromosome"/>
</dbReference>
<dbReference type="GO" id="GO:0046872">
    <property type="term" value="F:metal ion binding"/>
    <property type="evidence" value="ECO:0007669"/>
    <property type="project" value="UniProtKB-KW"/>
</dbReference>
<keyword evidence="7" id="KW-0645">Protease</keyword>
<evidence type="ECO:0000313" key="8">
    <source>
        <dbReference type="Proteomes" id="UP000032266"/>
    </source>
</evidence>
<dbReference type="InterPro" id="IPR050422">
    <property type="entry name" value="X-Pro_aminopeptidase_P"/>
</dbReference>
<evidence type="ECO:0000313" key="7">
    <source>
        <dbReference type="EMBL" id="AJQ92401.1"/>
    </source>
</evidence>
<dbReference type="OrthoDB" id="9806388at2"/>
<dbReference type="InterPro" id="IPR036005">
    <property type="entry name" value="Creatinase/aminopeptidase-like"/>
</dbReference>
<evidence type="ECO:0000256" key="2">
    <source>
        <dbReference type="ARBA" id="ARBA00022723"/>
    </source>
</evidence>
<dbReference type="RefSeq" id="WP_044615477.1">
    <property type="nucleotide sequence ID" value="NZ_CP007142.1"/>
</dbReference>
<keyword evidence="8" id="KW-1185">Reference proteome</keyword>
<dbReference type="GO" id="GO:0005737">
    <property type="term" value="C:cytoplasm"/>
    <property type="evidence" value="ECO:0007669"/>
    <property type="project" value="UniProtKB-ARBA"/>
</dbReference>
<evidence type="ECO:0000259" key="5">
    <source>
        <dbReference type="Pfam" id="PF01321"/>
    </source>
</evidence>
<dbReference type="Pfam" id="PF16189">
    <property type="entry name" value="Creatinase_N_2"/>
    <property type="match status" value="1"/>
</dbReference>
<feature type="domain" description="Peptidase M24 C-terminal" evidence="6">
    <location>
        <begin position="534"/>
        <end position="594"/>
    </location>
</feature>